<evidence type="ECO:0000256" key="2">
    <source>
        <dbReference type="ARBA" id="ARBA00022490"/>
    </source>
</evidence>
<keyword evidence="3" id="KW-0206">Cytoskeleton</keyword>
<dbReference type="KEGG" id="dci:103513778"/>
<dbReference type="GO" id="GO:0005881">
    <property type="term" value="C:cytoplasmic microtubule"/>
    <property type="evidence" value="ECO:0007669"/>
    <property type="project" value="TreeGrafter"/>
</dbReference>
<dbReference type="AlphaFoldDB" id="A0A1S3D8U9"/>
<evidence type="ECO:0000256" key="4">
    <source>
        <dbReference type="ARBA" id="ARBA00035656"/>
    </source>
</evidence>
<evidence type="ECO:0000313" key="8">
    <source>
        <dbReference type="RefSeq" id="XP_008476847.1"/>
    </source>
</evidence>
<reference evidence="8" key="1">
    <citation type="submission" date="2025-08" db="UniProtKB">
        <authorList>
            <consortium name="RefSeq"/>
        </authorList>
    </citation>
    <scope>IDENTIFICATION</scope>
</reference>
<comment type="subcellular location">
    <subcellularLocation>
        <location evidence="1">Cytoplasm</location>
        <location evidence="1">Cytoskeleton</location>
        <location evidence="1">Microtubule organizing center</location>
        <location evidence="1">Centrosome</location>
    </subcellularLocation>
</comment>
<evidence type="ECO:0000313" key="7">
    <source>
        <dbReference type="Proteomes" id="UP000079169"/>
    </source>
</evidence>
<name>A0A1S3D8U9_DIACI</name>
<dbReference type="Proteomes" id="UP000079169">
    <property type="component" value="Unplaced"/>
</dbReference>
<dbReference type="GeneID" id="103513778"/>
<gene>
    <name evidence="8" type="primary">LOC103513778</name>
</gene>
<dbReference type="PANTHER" id="PTHR31144">
    <property type="entry name" value="UPF0602 PROTEIN C4ORF47"/>
    <property type="match status" value="1"/>
</dbReference>
<organism evidence="7 8">
    <name type="scientific">Diaphorina citri</name>
    <name type="common">Asian citrus psyllid</name>
    <dbReference type="NCBI Taxonomy" id="121845"/>
    <lineage>
        <taxon>Eukaryota</taxon>
        <taxon>Metazoa</taxon>
        <taxon>Ecdysozoa</taxon>
        <taxon>Arthropoda</taxon>
        <taxon>Hexapoda</taxon>
        <taxon>Insecta</taxon>
        <taxon>Pterygota</taxon>
        <taxon>Neoptera</taxon>
        <taxon>Paraneoptera</taxon>
        <taxon>Hemiptera</taxon>
        <taxon>Sternorrhyncha</taxon>
        <taxon>Psylloidea</taxon>
        <taxon>Psyllidae</taxon>
        <taxon>Diaphorininae</taxon>
        <taxon>Diaphorina</taxon>
    </lineage>
</organism>
<sequence>MDKDKEIKQIAEEFSNWTDRRKPFGPPQMYAGPTHTKSANRDGYFEDFKRLYEDGDRPLWKDKRKEKMRYERTFINGKMINGPFYSTFSHKKHSTCNDWYGAFGPKLESVDPRVKEVTKKEPEKRNFYTNKHVKNEPFPTYIEDPYEEKYIVGKSKDTKSRPVYANIGKNNSYFDRNPYKTDDTEIKKIYKEYHEPYDSTNHKFGVYNNYGPQNKAKIDPANCFNKYPEHMEEKFVDKWRQESFPGYIKPRDSANEKYGPYNNYATQNHDKMDPKDCFNKYPEHMKDKYVEKWRIEKMMSRSHRINRK</sequence>
<keyword evidence="2" id="KW-0963">Cytoplasm</keyword>
<dbReference type="GO" id="GO:0005813">
    <property type="term" value="C:centrosome"/>
    <property type="evidence" value="ECO:0007669"/>
    <property type="project" value="UniProtKB-SubCell"/>
</dbReference>
<keyword evidence="7" id="KW-1185">Reference proteome</keyword>
<dbReference type="PaxDb" id="121845-A0A1S3D8U9"/>
<comment type="similarity">
    <text evidence="4">Belongs to the CFAP96 family.</text>
</comment>
<dbReference type="Pfam" id="PF15239">
    <property type="entry name" value="CFAP96-like"/>
    <property type="match status" value="1"/>
</dbReference>
<evidence type="ECO:0000256" key="5">
    <source>
        <dbReference type="ARBA" id="ARBA00035693"/>
    </source>
</evidence>
<evidence type="ECO:0000256" key="6">
    <source>
        <dbReference type="SAM" id="MobiDB-lite"/>
    </source>
</evidence>
<evidence type="ECO:0000256" key="1">
    <source>
        <dbReference type="ARBA" id="ARBA00004300"/>
    </source>
</evidence>
<dbReference type="RefSeq" id="XP_008476847.1">
    <property type="nucleotide sequence ID" value="XM_008478625.2"/>
</dbReference>
<accession>A0A1S3D8U9</accession>
<protein>
    <recommendedName>
        <fullName evidence="5">Cilia-and flagella-associated protein 96</fullName>
    </recommendedName>
</protein>
<evidence type="ECO:0000256" key="3">
    <source>
        <dbReference type="ARBA" id="ARBA00023212"/>
    </source>
</evidence>
<proteinExistence type="inferred from homology"/>
<dbReference type="InterPro" id="IPR029358">
    <property type="entry name" value="CFAP96"/>
</dbReference>
<dbReference type="PANTHER" id="PTHR31144:SF1">
    <property type="entry name" value="UPF0602 PROTEIN C4ORF47"/>
    <property type="match status" value="1"/>
</dbReference>
<feature type="region of interest" description="Disordered" evidence="6">
    <location>
        <begin position="16"/>
        <end position="38"/>
    </location>
</feature>